<evidence type="ECO:0000313" key="1">
    <source>
        <dbReference type="EMBL" id="MCM2392616.1"/>
    </source>
</evidence>
<accession>A0ABT0UWK2</accession>
<evidence type="ECO:0008006" key="3">
    <source>
        <dbReference type="Google" id="ProtNLM"/>
    </source>
</evidence>
<reference evidence="1" key="1">
    <citation type="submission" date="2022-06" db="EMBL/GenBank/DDBJ databases">
        <title>Genome public.</title>
        <authorList>
            <person name="Sun Q."/>
        </authorList>
    </citation>
    <scope>NUCLEOTIDE SEQUENCE</scope>
    <source>
        <strain evidence="1">CWNU-1</strain>
    </source>
</reference>
<dbReference type="Proteomes" id="UP001431429">
    <property type="component" value="Unassembled WGS sequence"/>
</dbReference>
<dbReference type="EMBL" id="JAMQAW010000042">
    <property type="protein sequence ID" value="MCM2392616.1"/>
    <property type="molecule type" value="Genomic_DNA"/>
</dbReference>
<gene>
    <name evidence="1" type="ORF">NBG84_30760</name>
</gene>
<keyword evidence="2" id="KW-1185">Reference proteome</keyword>
<comment type="caution">
    <text evidence="1">The sequence shown here is derived from an EMBL/GenBank/DDBJ whole genome shotgun (WGS) entry which is preliminary data.</text>
</comment>
<organism evidence="1 2">
    <name type="scientific">Streptomyces albipurpureus</name>
    <dbReference type="NCBI Taxonomy" id="2897419"/>
    <lineage>
        <taxon>Bacteria</taxon>
        <taxon>Bacillati</taxon>
        <taxon>Actinomycetota</taxon>
        <taxon>Actinomycetes</taxon>
        <taxon>Kitasatosporales</taxon>
        <taxon>Streptomycetaceae</taxon>
        <taxon>Streptomyces</taxon>
    </lineage>
</organism>
<name>A0ABT0UWK2_9ACTN</name>
<dbReference type="RefSeq" id="WP_250922942.1">
    <property type="nucleotide sequence ID" value="NZ_JAMQAW010000042.1"/>
</dbReference>
<protein>
    <recommendedName>
        <fullName evidence="3">Secreted protein</fullName>
    </recommendedName>
</protein>
<proteinExistence type="predicted"/>
<evidence type="ECO:0000313" key="2">
    <source>
        <dbReference type="Proteomes" id="UP001431429"/>
    </source>
</evidence>
<sequence length="200" mass="21412">MMLAIGALLGCATTLLALAIRRNLPRTPHCGWCATASNWPTSRHDALLCRGYVQDRRRERLRDIRYGRPVEEPNPWGESYLLDGEIARRTEADAMNTKATTVVGDFAQALAELADGYPTDPEGTVPVIVTVIAPTVGEQHQVPIEPGQVDWLTALVRGELDTCRAAHSDGTGHCRGTGFAGGSGGAALLAELPADDESQP</sequence>